<evidence type="ECO:0000259" key="1">
    <source>
        <dbReference type="Pfam" id="PF14392"/>
    </source>
</evidence>
<dbReference type="AlphaFoldDB" id="A0A5E4FXQ8"/>
<dbReference type="Proteomes" id="UP000327085">
    <property type="component" value="Chromosome 3"/>
</dbReference>
<accession>A0A5E4FXQ8</accession>
<evidence type="ECO:0000313" key="2">
    <source>
        <dbReference type="EMBL" id="VVA32296.1"/>
    </source>
</evidence>
<protein>
    <submittedName>
        <fullName evidence="2">PREDICTED: DUF4283 domain-containing /zf-CCHC_4 domain-containing protein</fullName>
    </submittedName>
</protein>
<evidence type="ECO:0000313" key="3">
    <source>
        <dbReference type="Proteomes" id="UP000327085"/>
    </source>
</evidence>
<dbReference type="InParanoid" id="A0A5E4FXQ8"/>
<proteinExistence type="predicted"/>
<dbReference type="EMBL" id="CABIKO010000242">
    <property type="protein sequence ID" value="VVA32296.1"/>
    <property type="molecule type" value="Genomic_DNA"/>
</dbReference>
<dbReference type="Gramene" id="VVA32296">
    <property type="protein sequence ID" value="VVA32296"/>
    <property type="gene ID" value="Prudul26B027431"/>
</dbReference>
<organism evidence="2 3">
    <name type="scientific">Prunus dulcis</name>
    <name type="common">Almond</name>
    <name type="synonym">Amygdalus dulcis</name>
    <dbReference type="NCBI Taxonomy" id="3755"/>
    <lineage>
        <taxon>Eukaryota</taxon>
        <taxon>Viridiplantae</taxon>
        <taxon>Streptophyta</taxon>
        <taxon>Embryophyta</taxon>
        <taxon>Tracheophyta</taxon>
        <taxon>Spermatophyta</taxon>
        <taxon>Magnoliopsida</taxon>
        <taxon>eudicotyledons</taxon>
        <taxon>Gunneridae</taxon>
        <taxon>Pentapetalae</taxon>
        <taxon>rosids</taxon>
        <taxon>fabids</taxon>
        <taxon>Rosales</taxon>
        <taxon>Rosaceae</taxon>
        <taxon>Amygdaloideae</taxon>
        <taxon>Amygdaleae</taxon>
        <taxon>Prunus</taxon>
    </lineage>
</organism>
<dbReference type="OMA" id="WTEYIRI"/>
<name>A0A5E4FXQ8_PRUDU</name>
<sequence>MGKHIGEALSEYVVSNQNKKGELSGNYLRIQVGLDVMKPFRRCMPVRISDRKADTIWADIWFEKLPNFCYLCGTFEHLEQECHLYTGRTHDDLDKPYGCWFQEDICALDYQRHPG</sequence>
<gene>
    <name evidence="2" type="ORF">ALMOND_2B027431</name>
</gene>
<feature type="domain" description="Zinc knuckle CX2CX4HX4C" evidence="1">
    <location>
        <begin position="34"/>
        <end position="83"/>
    </location>
</feature>
<dbReference type="InterPro" id="IPR025836">
    <property type="entry name" value="Zn_knuckle_CX2CX4HX4C"/>
</dbReference>
<reference evidence="3" key="1">
    <citation type="journal article" date="2020" name="Plant J.">
        <title>Transposons played a major role in the diversification between the closely related almond and peach genomes: results from the almond genome sequence.</title>
        <authorList>
            <person name="Alioto T."/>
            <person name="Alexiou K.G."/>
            <person name="Bardil A."/>
            <person name="Barteri F."/>
            <person name="Castanera R."/>
            <person name="Cruz F."/>
            <person name="Dhingra A."/>
            <person name="Duval H."/>
            <person name="Fernandez I Marti A."/>
            <person name="Frias L."/>
            <person name="Galan B."/>
            <person name="Garcia J.L."/>
            <person name="Howad W."/>
            <person name="Gomez-Garrido J."/>
            <person name="Gut M."/>
            <person name="Julca I."/>
            <person name="Morata J."/>
            <person name="Puigdomenech P."/>
            <person name="Ribeca P."/>
            <person name="Rubio Cabetas M.J."/>
            <person name="Vlasova A."/>
            <person name="Wirthensohn M."/>
            <person name="Garcia-Mas J."/>
            <person name="Gabaldon T."/>
            <person name="Casacuberta J.M."/>
            <person name="Arus P."/>
        </authorList>
    </citation>
    <scope>NUCLEOTIDE SEQUENCE [LARGE SCALE GENOMIC DNA]</scope>
    <source>
        <strain evidence="3">cv. Texas</strain>
    </source>
</reference>
<dbReference type="Pfam" id="PF14392">
    <property type="entry name" value="zf-CCHC_4"/>
    <property type="match status" value="1"/>
</dbReference>